<dbReference type="STRING" id="69332.A0A388KKI2"/>
<feature type="domain" description="NAD(P)-binding" evidence="2">
    <location>
        <begin position="256"/>
        <end position="404"/>
    </location>
</feature>
<reference evidence="3 4" key="1">
    <citation type="journal article" date="2018" name="Cell">
        <title>The Chara Genome: Secondary Complexity and Implications for Plant Terrestrialization.</title>
        <authorList>
            <person name="Nishiyama T."/>
            <person name="Sakayama H."/>
            <person name="Vries J.D."/>
            <person name="Buschmann H."/>
            <person name="Saint-Marcoux D."/>
            <person name="Ullrich K.K."/>
            <person name="Haas F.B."/>
            <person name="Vanderstraeten L."/>
            <person name="Becker D."/>
            <person name="Lang D."/>
            <person name="Vosolsobe S."/>
            <person name="Rombauts S."/>
            <person name="Wilhelmsson P.K.I."/>
            <person name="Janitza P."/>
            <person name="Kern R."/>
            <person name="Heyl A."/>
            <person name="Rumpler F."/>
            <person name="Villalobos L.I.A.C."/>
            <person name="Clay J.M."/>
            <person name="Skokan R."/>
            <person name="Toyoda A."/>
            <person name="Suzuki Y."/>
            <person name="Kagoshima H."/>
            <person name="Schijlen E."/>
            <person name="Tajeshwar N."/>
            <person name="Catarino B."/>
            <person name="Hetherington A.J."/>
            <person name="Saltykova A."/>
            <person name="Bonnot C."/>
            <person name="Breuninger H."/>
            <person name="Symeonidi A."/>
            <person name="Radhakrishnan G.V."/>
            <person name="Van Nieuwerburgh F."/>
            <person name="Deforce D."/>
            <person name="Chang C."/>
            <person name="Karol K.G."/>
            <person name="Hedrich R."/>
            <person name="Ulvskov P."/>
            <person name="Glockner G."/>
            <person name="Delwiche C.F."/>
            <person name="Petrasek J."/>
            <person name="Van de Peer Y."/>
            <person name="Friml J."/>
            <person name="Beilby M."/>
            <person name="Dolan L."/>
            <person name="Kohara Y."/>
            <person name="Sugano S."/>
            <person name="Fujiyama A."/>
            <person name="Delaux P.-M."/>
            <person name="Quint M."/>
            <person name="TheiBen G."/>
            <person name="Hagemann M."/>
            <person name="Harholt J."/>
            <person name="Dunand C."/>
            <person name="Zachgo S."/>
            <person name="Langdale J."/>
            <person name="Maumus F."/>
            <person name="Straeten D.V.D."/>
            <person name="Gould S.B."/>
            <person name="Rensing S.A."/>
        </authorList>
    </citation>
    <scope>NUCLEOTIDE SEQUENCE [LARGE SCALE GENOMIC DNA]</scope>
    <source>
        <strain evidence="3 4">S276</strain>
    </source>
</reference>
<proteinExistence type="predicted"/>
<dbReference type="InterPro" id="IPR036291">
    <property type="entry name" value="NAD(P)-bd_dom_sf"/>
</dbReference>
<evidence type="ECO:0000313" key="3">
    <source>
        <dbReference type="EMBL" id="GBG70473.1"/>
    </source>
</evidence>
<dbReference type="SUPFAM" id="SSF51735">
    <property type="entry name" value="NAD(P)-binding Rossmann-fold domains"/>
    <property type="match status" value="1"/>
</dbReference>
<comment type="caution">
    <text evidence="3">The sequence shown here is derived from an EMBL/GenBank/DDBJ whole genome shotgun (WGS) entry which is preliminary data.</text>
</comment>
<keyword evidence="4" id="KW-1185">Reference proteome</keyword>
<gene>
    <name evidence="3" type="ORF">CBR_g6602</name>
</gene>
<dbReference type="InterPro" id="IPR051207">
    <property type="entry name" value="ComplexI_NDUFA9_subunit"/>
</dbReference>
<feature type="region of interest" description="Disordered" evidence="1">
    <location>
        <begin position="197"/>
        <end position="245"/>
    </location>
</feature>
<dbReference type="EMBL" id="BFEA01000131">
    <property type="protein sequence ID" value="GBG70473.1"/>
    <property type="molecule type" value="Genomic_DNA"/>
</dbReference>
<protein>
    <recommendedName>
        <fullName evidence="2">NAD(P)-binding domain-containing protein</fullName>
    </recommendedName>
</protein>
<dbReference type="InterPro" id="IPR016040">
    <property type="entry name" value="NAD(P)-bd_dom"/>
</dbReference>
<evidence type="ECO:0000256" key="1">
    <source>
        <dbReference type="SAM" id="MobiDB-lite"/>
    </source>
</evidence>
<dbReference type="PANTHER" id="PTHR12126:SF16">
    <property type="entry name" value="MIOREX COMPLEX COMPONENT 2"/>
    <property type="match status" value="1"/>
</dbReference>
<dbReference type="Pfam" id="PF13460">
    <property type="entry name" value="NAD_binding_10"/>
    <property type="match status" value="1"/>
</dbReference>
<evidence type="ECO:0000259" key="2">
    <source>
        <dbReference type="Pfam" id="PF13460"/>
    </source>
</evidence>
<feature type="compositionally biased region" description="Low complexity" evidence="1">
    <location>
        <begin position="197"/>
        <end position="215"/>
    </location>
</feature>
<dbReference type="GO" id="GO:0044877">
    <property type="term" value="F:protein-containing complex binding"/>
    <property type="evidence" value="ECO:0007669"/>
    <property type="project" value="TreeGrafter"/>
</dbReference>
<dbReference type="OrthoDB" id="276721at2759"/>
<accession>A0A388KKI2</accession>
<dbReference type="Gene3D" id="3.40.50.720">
    <property type="entry name" value="NAD(P)-binding Rossmann-like Domain"/>
    <property type="match status" value="1"/>
</dbReference>
<dbReference type="PANTHER" id="PTHR12126">
    <property type="entry name" value="NADH-UBIQUINONE OXIDOREDUCTASE 39 KDA SUBUNIT-RELATED"/>
    <property type="match status" value="1"/>
</dbReference>
<dbReference type="Proteomes" id="UP000265515">
    <property type="component" value="Unassembled WGS sequence"/>
</dbReference>
<dbReference type="GO" id="GO:0005739">
    <property type="term" value="C:mitochondrion"/>
    <property type="evidence" value="ECO:0007669"/>
    <property type="project" value="TreeGrafter"/>
</dbReference>
<dbReference type="AlphaFoldDB" id="A0A388KKI2"/>
<feature type="compositionally biased region" description="Basic and acidic residues" evidence="1">
    <location>
        <begin position="227"/>
        <end position="245"/>
    </location>
</feature>
<organism evidence="3 4">
    <name type="scientific">Chara braunii</name>
    <name type="common">Braun's stonewort</name>
    <dbReference type="NCBI Taxonomy" id="69332"/>
    <lineage>
        <taxon>Eukaryota</taxon>
        <taxon>Viridiplantae</taxon>
        <taxon>Streptophyta</taxon>
        <taxon>Charophyceae</taxon>
        <taxon>Charales</taxon>
        <taxon>Characeae</taxon>
        <taxon>Chara</taxon>
    </lineage>
</organism>
<sequence length="480" mass="50917">MASRFSVSGTLRRYNGLQNVVRLGLQGRSVFTRAAVVLADEPAVLLKPAGSDVLSCTLTRTVVAATGRTLSTGSSNFAGDTLKPSTSSVEPSGCAGGVVGDRKQVREAGLGWQQRPGLGSRPAGGTTATSSFAMVYPLQRRQASSPWQAQWGDVRHVVEPGAVRTSITSSSSGLRNPNCSLGSLAVTGTCGQKSRALHSSSLSASPSSSGSSSGAGKEKIDDEDDATVTREAETVDEQKKSEENSDYHRNKLVVFGGNGFVGSHICREALSRGIHVTSVNRSGPPARQEPWLKEVEWVRGDVFDPDVWRMQLRDASGVVSCIGGFGTNDEMRRINGHANVKAVQAAAEEDVKRFVLISAHYFSVPAIILRGYYEGKRIAEEAVRSKFPYGGIILRPGFIHGNRNVGNLTVPLSVIGGPLEAVMRSRAFTWTSNLPIVGSVLLPPVKATAVAKAAVRAATDNAIPPGILDVWSINRLAEKA</sequence>
<name>A0A388KKI2_CHABU</name>
<dbReference type="Gramene" id="GBG70473">
    <property type="protein sequence ID" value="GBG70473"/>
    <property type="gene ID" value="CBR_g6602"/>
</dbReference>
<evidence type="ECO:0000313" key="4">
    <source>
        <dbReference type="Proteomes" id="UP000265515"/>
    </source>
</evidence>